<dbReference type="InterPro" id="IPR051922">
    <property type="entry name" value="Bact_Sporulation_Assoc"/>
</dbReference>
<evidence type="ECO:0000313" key="1">
    <source>
        <dbReference type="EMBL" id="WPR90829.1"/>
    </source>
</evidence>
<dbReference type="EMBL" id="CP139368">
    <property type="protein sequence ID" value="WPR90829.1"/>
    <property type="molecule type" value="Genomic_DNA"/>
</dbReference>
<dbReference type="RefSeq" id="WP_320943533.1">
    <property type="nucleotide sequence ID" value="NZ_BAABEU010000004.1"/>
</dbReference>
<dbReference type="Gene3D" id="3.40.50.12090">
    <property type="match status" value="2"/>
</dbReference>
<reference evidence="1 2" key="1">
    <citation type="submission" date="2023-11" db="EMBL/GenBank/DDBJ databases">
        <title>Genome sequence of Microbacterium rhizosphaerae KACC 19337.</title>
        <authorList>
            <person name="Choi H."/>
            <person name="Kim S."/>
            <person name="Kim Y."/>
            <person name="Kwon S.-W."/>
            <person name="Heo J."/>
        </authorList>
    </citation>
    <scope>NUCLEOTIDE SEQUENCE [LARGE SCALE GENOMIC DNA]</scope>
    <source>
        <strain evidence="1 2">KACC 19337</strain>
    </source>
</reference>
<gene>
    <name evidence="1" type="ORF">SM116_05920</name>
</gene>
<keyword evidence="2" id="KW-1185">Reference proteome</keyword>
<sequence>MKRLRHTTLAVVILAATIALLTPTPVEAIMPPTASVTGTFLGDVPGSASLALNPSDSSTSAGLRVEFWRYEPGDGSYSSTPAPFVWIQDSSGVWTESGIEPGTYRIEFVPVREDIGQGYWEPAGLARYLETAPDVTLTAGQTFALGTVNLPPVVEDVSRLQGSDRFETAVTVSRAAHPGSPTAIDHPATVTPVVYLVDGLNYPDALSAGPAAAIQDGEILLTSPTSLPSSTATELARLRPERLIVVGGKSAISDGVAATAADAAGITTPTNVVRLGGSDRYATAEAIVRDAFVPLSPGTQTVIVATGRDYPDALSAGPAASRLRAPVVIVDGTLPELSGETTTLLTDLMVNKIIIVGGEQAVSTGIEAQLSSLSGATYPVQRIDGGDRFSTSIRLNEWAFPTTDRAFLATGFNFPDALAGAPLAARLGAPIALTRPECLDAGGYVVLRNGHANGAVLLGGPAALSSAIGSLVNCGDIDAPSYTVSGEPVPLSIPGPQ</sequence>
<protein>
    <submittedName>
        <fullName evidence="1">Cell wall-binding repeat-containing protein</fullName>
    </submittedName>
</protein>
<dbReference type="PANTHER" id="PTHR30032">
    <property type="entry name" value="N-ACETYLMURAMOYL-L-ALANINE AMIDASE-RELATED"/>
    <property type="match status" value="1"/>
</dbReference>
<dbReference type="PANTHER" id="PTHR30032:SF8">
    <property type="entry name" value="GERMINATION-SPECIFIC N-ACETYLMURAMOYL-L-ALANINE AMIDASE"/>
    <property type="match status" value="1"/>
</dbReference>
<dbReference type="InterPro" id="IPR007253">
    <property type="entry name" value="Cell_wall-bd_2"/>
</dbReference>
<dbReference type="Pfam" id="PF04122">
    <property type="entry name" value="CW_binding_2"/>
    <property type="match status" value="3"/>
</dbReference>
<dbReference type="Proteomes" id="UP001323798">
    <property type="component" value="Chromosome"/>
</dbReference>
<accession>A0ABZ0SRE8</accession>
<organism evidence="1 2">
    <name type="scientific">Microbacterium rhizosphaerae</name>
    <dbReference type="NCBI Taxonomy" id="1678237"/>
    <lineage>
        <taxon>Bacteria</taxon>
        <taxon>Bacillati</taxon>
        <taxon>Actinomycetota</taxon>
        <taxon>Actinomycetes</taxon>
        <taxon>Micrococcales</taxon>
        <taxon>Microbacteriaceae</taxon>
        <taxon>Microbacterium</taxon>
    </lineage>
</organism>
<name>A0ABZ0SRE8_9MICO</name>
<evidence type="ECO:0000313" key="2">
    <source>
        <dbReference type="Proteomes" id="UP001323798"/>
    </source>
</evidence>
<proteinExistence type="predicted"/>